<name>A0AAD2HUY1_9AGAR</name>
<feature type="domain" description="Fibronectin type III-like" evidence="13">
    <location>
        <begin position="699"/>
        <end position="769"/>
    </location>
</feature>
<evidence type="ECO:0000256" key="3">
    <source>
        <dbReference type="ARBA" id="ARBA00005336"/>
    </source>
</evidence>
<keyword evidence="5" id="KW-0858">Xylan degradation</keyword>
<dbReference type="GO" id="GO:0009044">
    <property type="term" value="F:xylan 1,4-beta-xylosidase activity"/>
    <property type="evidence" value="ECO:0007669"/>
    <property type="project" value="UniProtKB-EC"/>
</dbReference>
<evidence type="ECO:0000256" key="8">
    <source>
        <dbReference type="ARBA" id="ARBA00023180"/>
    </source>
</evidence>
<evidence type="ECO:0000259" key="13">
    <source>
        <dbReference type="SMART" id="SM01217"/>
    </source>
</evidence>
<keyword evidence="4" id="KW-0964">Secreted</keyword>
<dbReference type="SMART" id="SM01217">
    <property type="entry name" value="Fn3_like"/>
    <property type="match status" value="1"/>
</dbReference>
<dbReference type="FunFam" id="3.40.50.1700:FF:000007">
    <property type="entry name" value="Exo-1,4-beta-xylosidase xlnD"/>
    <property type="match status" value="1"/>
</dbReference>
<dbReference type="InterPro" id="IPR036962">
    <property type="entry name" value="Glyco_hydro_3_N_sf"/>
</dbReference>
<dbReference type="InterPro" id="IPR017853">
    <property type="entry name" value="GH"/>
</dbReference>
<keyword evidence="9" id="KW-0326">Glycosidase</keyword>
<dbReference type="SUPFAM" id="SSF52279">
    <property type="entry name" value="Beta-D-glucan exohydrolase, C-terminal domain"/>
    <property type="match status" value="1"/>
</dbReference>
<dbReference type="Proteomes" id="UP001295794">
    <property type="component" value="Unassembled WGS sequence"/>
</dbReference>
<proteinExistence type="inferred from homology"/>
<reference evidence="14" key="1">
    <citation type="submission" date="2023-11" db="EMBL/GenBank/DDBJ databases">
        <authorList>
            <person name="De Vega J J."/>
            <person name="De Vega J J."/>
        </authorList>
    </citation>
    <scope>NUCLEOTIDE SEQUENCE</scope>
</reference>
<dbReference type="SUPFAM" id="SSF51445">
    <property type="entry name" value="(Trans)glycosidases"/>
    <property type="match status" value="1"/>
</dbReference>
<evidence type="ECO:0000313" key="14">
    <source>
        <dbReference type="EMBL" id="CAK5281791.1"/>
    </source>
</evidence>
<dbReference type="EC" id="3.2.1.37" evidence="11"/>
<dbReference type="Pfam" id="PF01915">
    <property type="entry name" value="Glyco_hydro_3_C"/>
    <property type="match status" value="1"/>
</dbReference>
<dbReference type="PANTHER" id="PTHR42721:SF3">
    <property type="entry name" value="BETA-D-XYLOSIDASE 5-RELATED"/>
    <property type="match status" value="1"/>
</dbReference>
<evidence type="ECO:0000256" key="5">
    <source>
        <dbReference type="ARBA" id="ARBA00022651"/>
    </source>
</evidence>
<dbReference type="GO" id="GO:0045493">
    <property type="term" value="P:xylan catabolic process"/>
    <property type="evidence" value="ECO:0007669"/>
    <property type="project" value="UniProtKB-KW"/>
</dbReference>
<dbReference type="Pfam" id="PF00933">
    <property type="entry name" value="Glyco_hydro_3"/>
    <property type="match status" value="1"/>
</dbReference>
<evidence type="ECO:0000256" key="1">
    <source>
        <dbReference type="ARBA" id="ARBA00004613"/>
    </source>
</evidence>
<dbReference type="InterPro" id="IPR036881">
    <property type="entry name" value="Glyco_hydro_3_C_sf"/>
</dbReference>
<dbReference type="GO" id="GO:0005576">
    <property type="term" value="C:extracellular region"/>
    <property type="evidence" value="ECO:0007669"/>
    <property type="project" value="UniProtKB-SubCell"/>
</dbReference>
<keyword evidence="15" id="KW-1185">Reference proteome</keyword>
<dbReference type="EMBL" id="CAVNYO010000444">
    <property type="protein sequence ID" value="CAK5281791.1"/>
    <property type="molecule type" value="Genomic_DNA"/>
</dbReference>
<evidence type="ECO:0000256" key="10">
    <source>
        <dbReference type="ARBA" id="ARBA00024574"/>
    </source>
</evidence>
<evidence type="ECO:0000256" key="12">
    <source>
        <dbReference type="SAM" id="SignalP"/>
    </source>
</evidence>
<dbReference type="Gene3D" id="2.60.40.10">
    <property type="entry name" value="Immunoglobulins"/>
    <property type="match status" value="1"/>
</dbReference>
<evidence type="ECO:0000256" key="2">
    <source>
        <dbReference type="ARBA" id="ARBA00004851"/>
    </source>
</evidence>
<keyword evidence="5" id="KW-0119">Carbohydrate metabolism</keyword>
<keyword evidence="5" id="KW-0624">Polysaccharide degradation</keyword>
<comment type="similarity">
    <text evidence="3">Belongs to the glycosyl hydrolase 3 family.</text>
</comment>
<dbReference type="PANTHER" id="PTHR42721">
    <property type="entry name" value="SUGAR HYDROLASE-RELATED"/>
    <property type="match status" value="1"/>
</dbReference>
<evidence type="ECO:0000256" key="4">
    <source>
        <dbReference type="ARBA" id="ARBA00022525"/>
    </source>
</evidence>
<accession>A0AAD2HUY1</accession>
<dbReference type="InterPro" id="IPR001764">
    <property type="entry name" value="Glyco_hydro_3_N"/>
</dbReference>
<comment type="subcellular location">
    <subcellularLocation>
        <location evidence="1">Secreted</location>
    </subcellularLocation>
</comment>
<dbReference type="Gene3D" id="3.20.20.300">
    <property type="entry name" value="Glycoside hydrolase, family 3, N-terminal domain"/>
    <property type="match status" value="1"/>
</dbReference>
<dbReference type="AlphaFoldDB" id="A0AAD2HUY1"/>
<evidence type="ECO:0000313" key="15">
    <source>
        <dbReference type="Proteomes" id="UP001295794"/>
    </source>
</evidence>
<dbReference type="InterPro" id="IPR013783">
    <property type="entry name" value="Ig-like_fold"/>
</dbReference>
<dbReference type="InterPro" id="IPR002772">
    <property type="entry name" value="Glyco_hydro_3_C"/>
</dbReference>
<dbReference type="GO" id="GO:0046556">
    <property type="term" value="F:alpha-L-arabinofuranosidase activity"/>
    <property type="evidence" value="ECO:0007669"/>
    <property type="project" value="TreeGrafter"/>
</dbReference>
<organism evidence="14 15">
    <name type="scientific">Mycena citricolor</name>
    <dbReference type="NCBI Taxonomy" id="2018698"/>
    <lineage>
        <taxon>Eukaryota</taxon>
        <taxon>Fungi</taxon>
        <taxon>Dikarya</taxon>
        <taxon>Basidiomycota</taxon>
        <taxon>Agaricomycotina</taxon>
        <taxon>Agaricomycetes</taxon>
        <taxon>Agaricomycetidae</taxon>
        <taxon>Agaricales</taxon>
        <taxon>Marasmiineae</taxon>
        <taxon>Mycenaceae</taxon>
        <taxon>Mycena</taxon>
    </lineage>
</organism>
<feature type="signal peptide" evidence="12">
    <location>
        <begin position="1"/>
        <end position="17"/>
    </location>
</feature>
<evidence type="ECO:0000256" key="7">
    <source>
        <dbReference type="ARBA" id="ARBA00022801"/>
    </source>
</evidence>
<sequence>MFLFLSFLAAAQALAGAEQAQTPIHSNVTSGATIQPATIPIAPLASSNFPDCVNGPLKNNTVCDTSKDAVTRAKALVAAMTTTELIHNSVHQADGVDRLGLPPYNWWSEALHGVAWTGPGVSFSGSGDFSYATSFPMPIVLGAAFDDELVKSVASTISTEARAFSNAARAGLDWFAPNINPWRDPRWGRGQECPGEDAFHSGQYVYQLIDGFQGGINPQPYIKNIAVCKHWAGYDMDDWDGIIQREFDAIITPQELSEYFVRPFQSCVRDAKVNAVMCSYNSLNGVPTCADPYILDDILVGYYGLSEDSWRVSDCDAVQSIFENHNYTSSYQAAAAVAIKAGTDLNCGSIYYNYLQTAIDEGLVERSDIEKAMVRLYASLVRLGYFDPPESQPYRQISWKQVGTPAAEKLAYTVAAEGLVLLKNDGTLPLKKSLKKMAIVGPWGNATDQMQGNYYGVPPFLITPALGASAAGYEVDFVPGMSSVTDTSTGGFADAITAAKAADVVVFIGGIDDSVEAEGLDRTTIDWPGVQLELIQQLAAVGKPFVVVQCGAGQVDDSWLLSSKKVGAILWAGYPGQSGGTAIFDIVSGKVAPAGRLPLMQYPADYVNEVPMTDMNLRPNNATGNPGRTYQWYTGTPVIDYGFGLHYTKFALKWQTRPASVYDISALVTSARGAAHLDLGVFDTFGINVHNTGKTASDFVVLLFAKTTAGPGPFPNKSLIGYTRVHALGAGSAAVGRISVTLGSIARADESGNLWLYPGDYTLSVDVPESLTHRFVLTGEAVQLSQFPVAPK</sequence>
<evidence type="ECO:0000256" key="6">
    <source>
        <dbReference type="ARBA" id="ARBA00022729"/>
    </source>
</evidence>
<comment type="pathway">
    <text evidence="2">Glycan degradation; xylan degradation.</text>
</comment>
<dbReference type="InterPro" id="IPR026891">
    <property type="entry name" value="Fn3-like"/>
</dbReference>
<dbReference type="Gene3D" id="3.40.50.1700">
    <property type="entry name" value="Glycoside hydrolase family 3 C-terminal domain"/>
    <property type="match status" value="1"/>
</dbReference>
<evidence type="ECO:0000256" key="11">
    <source>
        <dbReference type="ARBA" id="ARBA00026107"/>
    </source>
</evidence>
<protein>
    <recommendedName>
        <fullName evidence="11">xylan 1,4-beta-xylosidase</fullName>
        <ecNumber evidence="11">3.2.1.37</ecNumber>
    </recommendedName>
</protein>
<feature type="chain" id="PRO_5042273922" description="xylan 1,4-beta-xylosidase" evidence="12">
    <location>
        <begin position="18"/>
        <end position="792"/>
    </location>
</feature>
<keyword evidence="6 12" id="KW-0732">Signal</keyword>
<evidence type="ECO:0000256" key="9">
    <source>
        <dbReference type="ARBA" id="ARBA00023295"/>
    </source>
</evidence>
<keyword evidence="8" id="KW-0325">Glycoprotein</keyword>
<comment type="caution">
    <text evidence="14">The sequence shown here is derived from an EMBL/GenBank/DDBJ whole genome shotgun (WGS) entry which is preliminary data.</text>
</comment>
<comment type="catalytic activity">
    <reaction evidence="10">
        <text>Hydrolysis of (1-&gt;4)-beta-D-xylans, to remove successive D-xylose residues from the non-reducing termini.</text>
        <dbReference type="EC" id="3.2.1.37"/>
    </reaction>
</comment>
<dbReference type="InterPro" id="IPR044993">
    <property type="entry name" value="BXL"/>
</dbReference>
<keyword evidence="7" id="KW-0378">Hydrolase</keyword>
<dbReference type="GO" id="GO:0031222">
    <property type="term" value="P:arabinan catabolic process"/>
    <property type="evidence" value="ECO:0007669"/>
    <property type="project" value="TreeGrafter"/>
</dbReference>
<gene>
    <name evidence="14" type="ORF">MYCIT1_LOCUS33041</name>
</gene>